<dbReference type="GO" id="GO:0005829">
    <property type="term" value="C:cytosol"/>
    <property type="evidence" value="ECO:0007669"/>
    <property type="project" value="TreeGrafter"/>
</dbReference>
<dbReference type="GO" id="GO:0019305">
    <property type="term" value="P:dTDP-rhamnose biosynthetic process"/>
    <property type="evidence" value="ECO:0007669"/>
    <property type="project" value="TreeGrafter"/>
</dbReference>
<dbReference type="InterPro" id="IPR005913">
    <property type="entry name" value="dTDP_dehydrorham_reduct"/>
</dbReference>
<dbReference type="InterPro" id="IPR036291">
    <property type="entry name" value="NAD(P)-bd_dom_sf"/>
</dbReference>
<protein>
    <submittedName>
        <fullName evidence="2">dTDP-4-dehydrorhamnose reductase</fullName>
        <ecNumber evidence="2">1.1.1.133</ecNumber>
    </submittedName>
</protein>
<evidence type="ECO:0000259" key="1">
    <source>
        <dbReference type="Pfam" id="PF04321"/>
    </source>
</evidence>
<dbReference type="CDD" id="cd05254">
    <property type="entry name" value="dTDP_HR_like_SDR_e"/>
    <property type="match status" value="1"/>
</dbReference>
<dbReference type="InterPro" id="IPR029903">
    <property type="entry name" value="RmlD-like-bd"/>
</dbReference>
<reference evidence="2" key="1">
    <citation type="submission" date="2018-06" db="EMBL/GenBank/DDBJ databases">
        <authorList>
            <person name="Zhirakovskaya E."/>
        </authorList>
    </citation>
    <scope>NUCLEOTIDE SEQUENCE</scope>
</reference>
<name>A0A3B1CVI3_9ZZZZ</name>
<dbReference type="Pfam" id="PF04321">
    <property type="entry name" value="RmlD_sub_bind"/>
    <property type="match status" value="1"/>
</dbReference>
<dbReference type="SUPFAM" id="SSF51735">
    <property type="entry name" value="NAD(P)-binding Rossmann-fold domains"/>
    <property type="match status" value="1"/>
</dbReference>
<accession>A0A3B1CVI3</accession>
<dbReference type="Gene3D" id="3.90.25.10">
    <property type="entry name" value="UDP-galactose 4-epimerase, domain 1"/>
    <property type="match status" value="1"/>
</dbReference>
<dbReference type="EMBL" id="UOGF01000040">
    <property type="protein sequence ID" value="VAX28593.1"/>
    <property type="molecule type" value="Genomic_DNA"/>
</dbReference>
<organism evidence="2">
    <name type="scientific">hydrothermal vent metagenome</name>
    <dbReference type="NCBI Taxonomy" id="652676"/>
    <lineage>
        <taxon>unclassified sequences</taxon>
        <taxon>metagenomes</taxon>
        <taxon>ecological metagenomes</taxon>
    </lineage>
</organism>
<proteinExistence type="predicted"/>
<keyword evidence="2" id="KW-0560">Oxidoreductase</keyword>
<dbReference type="PANTHER" id="PTHR10491">
    <property type="entry name" value="DTDP-4-DEHYDRORHAMNOSE REDUCTASE"/>
    <property type="match status" value="1"/>
</dbReference>
<dbReference type="Gene3D" id="3.40.50.720">
    <property type="entry name" value="NAD(P)-binding Rossmann-like Domain"/>
    <property type="match status" value="1"/>
</dbReference>
<dbReference type="NCBIfam" id="TIGR01214">
    <property type="entry name" value="rmlD"/>
    <property type="match status" value="1"/>
</dbReference>
<sequence length="310" mass="34055">MNGVTEKPRILLIGKQGQVAWELARALAPHAQLVAADLPELDLNSPKLISTWVKDVRPHFIVNAAAYTDVEKAEDEPELAMAINGTAPGLLAQAAKAIDATLIHYSTDYVFSGDAPKNANSLGYTESLQTGSINVYGKTKQAGEAAIKAVSGKYFIFRTSWVYGLRGKNFLLSILRAAQTRETLNVVNDQIGTPTWCRLLAEMTTGVILKCQDPEFLDSTTGLYHLTGKGRTSWYGFAKSIIDAASFAHDFKVKEILPVPTSAYPTKAVRPAYALLDCRKFEKTFNLRLPHWEKSLKEAMSEFSIDCLAP</sequence>
<dbReference type="GO" id="GO:0008831">
    <property type="term" value="F:dTDP-4-dehydrorhamnose reductase activity"/>
    <property type="evidence" value="ECO:0007669"/>
    <property type="project" value="UniProtKB-EC"/>
</dbReference>
<dbReference type="PANTHER" id="PTHR10491:SF4">
    <property type="entry name" value="METHIONINE ADENOSYLTRANSFERASE 2 SUBUNIT BETA"/>
    <property type="match status" value="1"/>
</dbReference>
<dbReference type="EC" id="1.1.1.133" evidence="2"/>
<evidence type="ECO:0000313" key="2">
    <source>
        <dbReference type="EMBL" id="VAX28593.1"/>
    </source>
</evidence>
<dbReference type="AlphaFoldDB" id="A0A3B1CVI3"/>
<feature type="domain" description="RmlD-like substrate binding" evidence="1">
    <location>
        <begin position="9"/>
        <end position="303"/>
    </location>
</feature>
<gene>
    <name evidence="2" type="ORF">MNBD_NITROSPIRAE01-783</name>
</gene>